<evidence type="ECO:0000313" key="4">
    <source>
        <dbReference type="EMBL" id="ETL86382.1"/>
    </source>
</evidence>
<evidence type="ECO:0000313" key="2">
    <source>
        <dbReference type="EMBL" id="ETK79690.1"/>
    </source>
</evidence>
<dbReference type="Proteomes" id="UP000054423">
    <property type="component" value="Unassembled WGS sequence"/>
</dbReference>
<reference evidence="4" key="1">
    <citation type="submission" date="2013-11" db="EMBL/GenBank/DDBJ databases">
        <title>The Genome Sequence of Phytophthora parasitica CHvinca01.</title>
        <authorList>
            <consortium name="The Broad Institute Genomics Platform"/>
            <person name="Russ C."/>
            <person name="Tyler B."/>
            <person name="Panabieres F."/>
            <person name="Shan W."/>
            <person name="Tripathy S."/>
            <person name="Grunwald N."/>
            <person name="Machado M."/>
            <person name="Johnson C.S."/>
            <person name="Arredondo F."/>
            <person name="Hong C."/>
            <person name="Coffey M."/>
            <person name="Young S.K."/>
            <person name="Zeng Q."/>
            <person name="Gargeya S."/>
            <person name="Fitzgerald M."/>
            <person name="Abouelleil A."/>
            <person name="Alvarado L."/>
            <person name="Chapman S.B."/>
            <person name="Gainer-Dewar J."/>
            <person name="Goldberg J."/>
            <person name="Griggs A."/>
            <person name="Gujja S."/>
            <person name="Hansen M."/>
            <person name="Howarth C."/>
            <person name="Imamovic A."/>
            <person name="Ireland A."/>
            <person name="Larimer J."/>
            <person name="McCowan C."/>
            <person name="Murphy C."/>
            <person name="Pearson M."/>
            <person name="Poon T.W."/>
            <person name="Priest M."/>
            <person name="Roberts A."/>
            <person name="Saif S."/>
            <person name="Shea T."/>
            <person name="Sykes S."/>
            <person name="Wortman J."/>
            <person name="Nusbaum C."/>
            <person name="Birren B."/>
        </authorList>
    </citation>
    <scope>NUCLEOTIDE SEQUENCE [LARGE SCALE GENOMIC DNA]</scope>
    <source>
        <strain evidence="4">CHvinca01</strain>
    </source>
</reference>
<evidence type="ECO:0000313" key="3">
    <source>
        <dbReference type="EMBL" id="ETL33110.1"/>
    </source>
</evidence>
<evidence type="ECO:0000256" key="1">
    <source>
        <dbReference type="SAM" id="MobiDB-lite"/>
    </source>
</evidence>
<reference evidence="3" key="3">
    <citation type="submission" date="2013-11" db="EMBL/GenBank/DDBJ databases">
        <title>The Genome Sequence of Phytophthora parasitica CJ05E6.</title>
        <authorList>
            <consortium name="The Broad Institute Genomics Platform"/>
            <person name="Russ C."/>
            <person name="Tyler B."/>
            <person name="Panabieres F."/>
            <person name="Shan W."/>
            <person name="Tripathy S."/>
            <person name="Grunwald N."/>
            <person name="Machado M."/>
            <person name="Johnson C.S."/>
            <person name="Arredondo F."/>
            <person name="Hong C."/>
            <person name="Coffey M."/>
            <person name="Young S.K."/>
            <person name="Zeng Q."/>
            <person name="Gargeya S."/>
            <person name="Fitzgerald M."/>
            <person name="Abouelleil A."/>
            <person name="Alvarado L."/>
            <person name="Chapman S.B."/>
            <person name="Gainer-Dewar J."/>
            <person name="Goldberg J."/>
            <person name="Griggs A."/>
            <person name="Gujja S."/>
            <person name="Hansen M."/>
            <person name="Howarth C."/>
            <person name="Imamovic A."/>
            <person name="Ireland A."/>
            <person name="Larimer J."/>
            <person name="McCowan C."/>
            <person name="Murphy C."/>
            <person name="Pearson M."/>
            <person name="Poon T.W."/>
            <person name="Priest M."/>
            <person name="Roberts A."/>
            <person name="Saif S."/>
            <person name="Shea T."/>
            <person name="Sykes S."/>
            <person name="Wortman J."/>
            <person name="Nusbaum C."/>
            <person name="Birren B."/>
        </authorList>
    </citation>
    <scope>NUCLEOTIDE SEQUENCE [LARGE SCALE GENOMIC DNA]</scope>
    <source>
        <strain evidence="3">CJ05E6</strain>
    </source>
</reference>
<accession>W2GBP8</accession>
<organism evidence="2">
    <name type="scientific">Phytophthora nicotianae</name>
    <name type="common">Potato buckeye rot agent</name>
    <name type="synonym">Phytophthora parasitica</name>
    <dbReference type="NCBI Taxonomy" id="4792"/>
    <lineage>
        <taxon>Eukaryota</taxon>
        <taxon>Sar</taxon>
        <taxon>Stramenopiles</taxon>
        <taxon>Oomycota</taxon>
        <taxon>Peronosporomycetes</taxon>
        <taxon>Peronosporales</taxon>
        <taxon>Peronosporaceae</taxon>
        <taxon>Phytophthora</taxon>
    </lineage>
</organism>
<dbReference type="Proteomes" id="UP000053864">
    <property type="component" value="Unassembled WGS sequence"/>
</dbReference>
<dbReference type="AlphaFoldDB" id="W2GBP8"/>
<dbReference type="EMBL" id="KI674634">
    <property type="protein sequence ID" value="ETL33110.1"/>
    <property type="molecule type" value="Genomic_DNA"/>
</dbReference>
<sequence length="85" mass="9274">MASSRETKTSTTEIEQVWGRPRLGWLGTENSTDLQVARSGRVPQPQGTERNLVANGAEPFDIAGTVASAASRNDYARAVTERLER</sequence>
<dbReference type="Proteomes" id="UP000053236">
    <property type="component" value="Unassembled WGS sequence"/>
</dbReference>
<proteinExistence type="predicted"/>
<dbReference type="EMBL" id="KI681310">
    <property type="protein sequence ID" value="ETL86382.1"/>
    <property type="molecule type" value="Genomic_DNA"/>
</dbReference>
<protein>
    <submittedName>
        <fullName evidence="2">Uncharacterized protein</fullName>
    </submittedName>
</protein>
<name>W2GBP8_PHYNI</name>
<reference evidence="2" key="2">
    <citation type="submission" date="2013-11" db="EMBL/GenBank/DDBJ databases">
        <title>The Genome Sequence of Phytophthora parasitica CJ02B3.</title>
        <authorList>
            <consortium name="The Broad Institute Genomics Platform"/>
            <person name="Russ C."/>
            <person name="Tyler B."/>
            <person name="Panabieres F."/>
            <person name="Shan W."/>
            <person name="Tripathy S."/>
            <person name="Grunwald N."/>
            <person name="Machado M."/>
            <person name="Johnson C.S."/>
            <person name="Arredondo F."/>
            <person name="Hong C."/>
            <person name="Coffey M."/>
            <person name="Young S.K."/>
            <person name="Zeng Q."/>
            <person name="Gargeya S."/>
            <person name="Fitzgerald M."/>
            <person name="Abouelleil A."/>
            <person name="Alvarado L."/>
            <person name="Chapman S.B."/>
            <person name="Gainer-Dewar J."/>
            <person name="Goldberg J."/>
            <person name="Griggs A."/>
            <person name="Gujja S."/>
            <person name="Hansen M."/>
            <person name="Howarth C."/>
            <person name="Imamovic A."/>
            <person name="Ireland A."/>
            <person name="Larimer J."/>
            <person name="McCowan C."/>
            <person name="Murphy C."/>
            <person name="Pearson M."/>
            <person name="Poon T.W."/>
            <person name="Priest M."/>
            <person name="Roberts A."/>
            <person name="Saif S."/>
            <person name="Shea T."/>
            <person name="Sykes S."/>
            <person name="Wortman J."/>
            <person name="Nusbaum C."/>
            <person name="Birren B."/>
        </authorList>
    </citation>
    <scope>NUCLEOTIDE SEQUENCE [LARGE SCALE GENOMIC DNA]</scope>
    <source>
        <strain evidence="2">CJ02B3</strain>
    </source>
</reference>
<feature type="region of interest" description="Disordered" evidence="1">
    <location>
        <begin position="25"/>
        <end position="56"/>
    </location>
</feature>
<gene>
    <name evidence="2" type="ORF">L915_14474</name>
    <name evidence="3" type="ORF">L916_14379</name>
    <name evidence="4" type="ORF">L917_14184</name>
</gene>
<dbReference type="EMBL" id="KI687871">
    <property type="protein sequence ID" value="ETK79690.1"/>
    <property type="molecule type" value="Genomic_DNA"/>
</dbReference>
<dbReference type="OrthoDB" id="104567at2759"/>